<evidence type="ECO:0000313" key="2">
    <source>
        <dbReference type="EMBL" id="DAG05988.1"/>
    </source>
</evidence>
<feature type="transmembrane region" description="Helical" evidence="1">
    <location>
        <begin position="48"/>
        <end position="69"/>
    </location>
</feature>
<dbReference type="EMBL" id="BK016265">
    <property type="protein sequence ID" value="DAG05988.1"/>
    <property type="molecule type" value="Genomic_DNA"/>
</dbReference>
<feature type="transmembrane region" description="Helical" evidence="1">
    <location>
        <begin position="6"/>
        <end position="27"/>
    </location>
</feature>
<evidence type="ECO:0000256" key="1">
    <source>
        <dbReference type="SAM" id="Phobius"/>
    </source>
</evidence>
<sequence>MNSIDYGIRLLMSIVIFAFIFHTAMGLKKDYEDYKNAENKISKLISHILISIDMALIFYMILGLINIGIEVLNK</sequence>
<keyword evidence="1" id="KW-1133">Transmembrane helix</keyword>
<keyword evidence="1" id="KW-0472">Membrane</keyword>
<keyword evidence="1" id="KW-0812">Transmembrane</keyword>
<reference evidence="2" key="1">
    <citation type="journal article" date="2021" name="Proc. Natl. Acad. Sci. U.S.A.">
        <title>A Catalog of Tens of Thousands of Viruses from Human Metagenomes Reveals Hidden Associations with Chronic Diseases.</title>
        <authorList>
            <person name="Tisza M.J."/>
            <person name="Buck C.B."/>
        </authorList>
    </citation>
    <scope>NUCLEOTIDE SEQUENCE</scope>
    <source>
        <strain evidence="2">CtkfK18</strain>
    </source>
</reference>
<proteinExistence type="predicted"/>
<accession>A0A8S5VH01</accession>
<name>A0A8S5VH01_9CAUD</name>
<organism evidence="2">
    <name type="scientific">Myoviridae sp. ctkfK18</name>
    <dbReference type="NCBI Taxonomy" id="2825165"/>
    <lineage>
        <taxon>Viruses</taxon>
        <taxon>Duplodnaviria</taxon>
        <taxon>Heunggongvirae</taxon>
        <taxon>Uroviricota</taxon>
        <taxon>Caudoviricetes</taxon>
    </lineage>
</organism>
<protein>
    <submittedName>
        <fullName evidence="2">Uncharacterized protein</fullName>
    </submittedName>
</protein>